<evidence type="ECO:0000313" key="1">
    <source>
        <dbReference type="EMBL" id="GIN59313.1"/>
    </source>
</evidence>
<protein>
    <submittedName>
        <fullName evidence="1">Uncharacterized protein</fullName>
    </submittedName>
</protein>
<name>A0ABQ4KN06_9BACI</name>
<sequence length="52" mass="5952">MGSTALCKDVLGEHSLYFLPIMYYLSANRGFLFEKKEKFTVDCVKALTLKCK</sequence>
<comment type="caution">
    <text evidence="1">The sequence shown here is derived from an EMBL/GenBank/DDBJ whole genome shotgun (WGS) entry which is preliminary data.</text>
</comment>
<evidence type="ECO:0000313" key="2">
    <source>
        <dbReference type="Proteomes" id="UP000679950"/>
    </source>
</evidence>
<organism evidence="1 2">
    <name type="scientific">Lederbergia ruris</name>
    <dbReference type="NCBI Taxonomy" id="217495"/>
    <lineage>
        <taxon>Bacteria</taxon>
        <taxon>Bacillati</taxon>
        <taxon>Bacillota</taxon>
        <taxon>Bacilli</taxon>
        <taxon>Bacillales</taxon>
        <taxon>Bacillaceae</taxon>
        <taxon>Lederbergia</taxon>
    </lineage>
</organism>
<gene>
    <name evidence="1" type="ORF">J8TS2_36320</name>
</gene>
<reference evidence="1 2" key="1">
    <citation type="submission" date="2021-03" db="EMBL/GenBank/DDBJ databases">
        <title>Antimicrobial resistance genes in bacteria isolated from Japanese honey, and their potential for conferring macrolide and lincosamide resistance in the American foulbrood pathogen Paenibacillus larvae.</title>
        <authorList>
            <person name="Okamoto M."/>
            <person name="Kumagai M."/>
            <person name="Kanamori H."/>
            <person name="Takamatsu D."/>
        </authorList>
    </citation>
    <scope>NUCLEOTIDE SEQUENCE [LARGE SCALE GENOMIC DNA]</scope>
    <source>
        <strain evidence="1 2">J8TS2</strain>
    </source>
</reference>
<accession>A0ABQ4KN06</accession>
<proteinExistence type="predicted"/>
<dbReference type="Proteomes" id="UP000679950">
    <property type="component" value="Unassembled WGS sequence"/>
</dbReference>
<keyword evidence="2" id="KW-1185">Reference proteome</keyword>
<dbReference type="EMBL" id="BORB01000041">
    <property type="protein sequence ID" value="GIN59313.1"/>
    <property type="molecule type" value="Genomic_DNA"/>
</dbReference>